<reference evidence="9" key="1">
    <citation type="journal article" date="2019" name="Int. J. Syst. Evol. Microbiol.">
        <title>The Global Catalogue of Microorganisms (GCM) 10K type strain sequencing project: providing services to taxonomists for standard genome sequencing and annotation.</title>
        <authorList>
            <consortium name="The Broad Institute Genomics Platform"/>
            <consortium name="The Broad Institute Genome Sequencing Center for Infectious Disease"/>
            <person name="Wu L."/>
            <person name="Ma J."/>
        </authorList>
    </citation>
    <scope>NUCLEOTIDE SEQUENCE [LARGE SCALE GENOMIC DNA]</scope>
    <source>
        <strain evidence="9">JCM 17017</strain>
    </source>
</reference>
<dbReference type="EMBL" id="BAABCM010000008">
    <property type="protein sequence ID" value="GAA3829751.1"/>
    <property type="molecule type" value="Genomic_DNA"/>
</dbReference>
<dbReference type="Proteomes" id="UP001501624">
    <property type="component" value="Unassembled WGS sequence"/>
</dbReference>
<dbReference type="InterPro" id="IPR052027">
    <property type="entry name" value="PspC"/>
</dbReference>
<evidence type="ECO:0000256" key="2">
    <source>
        <dbReference type="ARBA" id="ARBA00022475"/>
    </source>
</evidence>
<evidence type="ECO:0000259" key="7">
    <source>
        <dbReference type="Pfam" id="PF04024"/>
    </source>
</evidence>
<feature type="transmembrane region" description="Helical" evidence="6">
    <location>
        <begin position="54"/>
        <end position="82"/>
    </location>
</feature>
<evidence type="ECO:0000256" key="3">
    <source>
        <dbReference type="ARBA" id="ARBA00022692"/>
    </source>
</evidence>
<comment type="subcellular location">
    <subcellularLocation>
        <location evidence="1">Cell membrane</location>
        <topology evidence="1">Single-pass membrane protein</topology>
    </subcellularLocation>
</comment>
<comment type="caution">
    <text evidence="8">The sequence shown here is derived from an EMBL/GenBank/DDBJ whole genome shotgun (WGS) entry which is preliminary data.</text>
</comment>
<name>A0ABP7IYP1_9PSEU</name>
<keyword evidence="3 6" id="KW-0812">Transmembrane</keyword>
<evidence type="ECO:0000256" key="5">
    <source>
        <dbReference type="ARBA" id="ARBA00023136"/>
    </source>
</evidence>
<dbReference type="PANTHER" id="PTHR33885:SF3">
    <property type="entry name" value="PHAGE SHOCK PROTEIN C"/>
    <property type="match status" value="1"/>
</dbReference>
<keyword evidence="9" id="KW-1185">Reference proteome</keyword>
<keyword evidence="2" id="KW-1003">Cell membrane</keyword>
<evidence type="ECO:0000313" key="9">
    <source>
        <dbReference type="Proteomes" id="UP001501624"/>
    </source>
</evidence>
<sequence>MRSGFVPDVLTTRAADDGDMTNTVTTKKLRRSSTDKMIAGVAGGWADLLGVDAAIIRIVLVAATLLGFGAPILLYAICWMLMPQE</sequence>
<organism evidence="8 9">
    <name type="scientific">Amycolatopsis tucumanensis</name>
    <dbReference type="NCBI Taxonomy" id="401106"/>
    <lineage>
        <taxon>Bacteria</taxon>
        <taxon>Bacillati</taxon>
        <taxon>Actinomycetota</taxon>
        <taxon>Actinomycetes</taxon>
        <taxon>Pseudonocardiales</taxon>
        <taxon>Pseudonocardiaceae</taxon>
        <taxon>Amycolatopsis</taxon>
    </lineage>
</organism>
<protein>
    <recommendedName>
        <fullName evidence="7">Phage shock protein PspC N-terminal domain-containing protein</fullName>
    </recommendedName>
</protein>
<accession>A0ABP7IYP1</accession>
<feature type="domain" description="Phage shock protein PspC N-terminal" evidence="7">
    <location>
        <begin position="27"/>
        <end position="85"/>
    </location>
</feature>
<gene>
    <name evidence="8" type="ORF">GCM10022380_55430</name>
</gene>
<evidence type="ECO:0000313" key="8">
    <source>
        <dbReference type="EMBL" id="GAA3829751.1"/>
    </source>
</evidence>
<keyword evidence="5 6" id="KW-0472">Membrane</keyword>
<evidence type="ECO:0000256" key="6">
    <source>
        <dbReference type="SAM" id="Phobius"/>
    </source>
</evidence>
<evidence type="ECO:0000256" key="1">
    <source>
        <dbReference type="ARBA" id="ARBA00004162"/>
    </source>
</evidence>
<proteinExistence type="predicted"/>
<dbReference type="InterPro" id="IPR007168">
    <property type="entry name" value="Phageshock_PspC_N"/>
</dbReference>
<evidence type="ECO:0000256" key="4">
    <source>
        <dbReference type="ARBA" id="ARBA00022989"/>
    </source>
</evidence>
<dbReference type="PANTHER" id="PTHR33885">
    <property type="entry name" value="PHAGE SHOCK PROTEIN C"/>
    <property type="match status" value="1"/>
</dbReference>
<dbReference type="Pfam" id="PF04024">
    <property type="entry name" value="PspC"/>
    <property type="match status" value="1"/>
</dbReference>
<keyword evidence="4 6" id="KW-1133">Transmembrane helix</keyword>